<accession>A0ABD0KPF6</accession>
<evidence type="ECO:0000313" key="2">
    <source>
        <dbReference type="Proteomes" id="UP001519460"/>
    </source>
</evidence>
<gene>
    <name evidence="1" type="ORF">BaRGS_00019777</name>
</gene>
<organism evidence="1 2">
    <name type="scientific">Batillaria attramentaria</name>
    <dbReference type="NCBI Taxonomy" id="370345"/>
    <lineage>
        <taxon>Eukaryota</taxon>
        <taxon>Metazoa</taxon>
        <taxon>Spiralia</taxon>
        <taxon>Lophotrochozoa</taxon>
        <taxon>Mollusca</taxon>
        <taxon>Gastropoda</taxon>
        <taxon>Caenogastropoda</taxon>
        <taxon>Sorbeoconcha</taxon>
        <taxon>Cerithioidea</taxon>
        <taxon>Batillariidae</taxon>
        <taxon>Batillaria</taxon>
    </lineage>
</organism>
<dbReference type="Proteomes" id="UP001519460">
    <property type="component" value="Unassembled WGS sequence"/>
</dbReference>
<comment type="caution">
    <text evidence="1">The sequence shown here is derived from an EMBL/GenBank/DDBJ whole genome shotgun (WGS) entry which is preliminary data.</text>
</comment>
<dbReference type="AlphaFoldDB" id="A0ABD0KPF6"/>
<reference evidence="1 2" key="1">
    <citation type="journal article" date="2023" name="Sci. Data">
        <title>Genome assembly of the Korean intertidal mud-creeper Batillaria attramentaria.</title>
        <authorList>
            <person name="Patra A.K."/>
            <person name="Ho P.T."/>
            <person name="Jun S."/>
            <person name="Lee S.J."/>
            <person name="Kim Y."/>
            <person name="Won Y.J."/>
        </authorList>
    </citation>
    <scope>NUCLEOTIDE SEQUENCE [LARGE SCALE GENOMIC DNA]</scope>
    <source>
        <strain evidence="1">Wonlab-2016</strain>
    </source>
</reference>
<name>A0ABD0KPF6_9CAEN</name>
<proteinExistence type="predicted"/>
<protein>
    <submittedName>
        <fullName evidence="1">Uncharacterized protein</fullName>
    </submittedName>
</protein>
<dbReference type="EMBL" id="JACVVK020000144">
    <property type="protein sequence ID" value="KAK7488973.1"/>
    <property type="molecule type" value="Genomic_DNA"/>
</dbReference>
<sequence>MLPEDLGGRLPPFNHKEWMETMLSCEAQFAEDNKYGLLDMTIPAKSQKKMDATESLGGTFRKLNVD</sequence>
<keyword evidence="2" id="KW-1185">Reference proteome</keyword>
<evidence type="ECO:0000313" key="1">
    <source>
        <dbReference type="EMBL" id="KAK7488973.1"/>
    </source>
</evidence>